<reference evidence="6 7" key="1">
    <citation type="submission" date="2020-08" db="EMBL/GenBank/DDBJ databases">
        <title>Plant Genome Project.</title>
        <authorList>
            <person name="Zhang R.-G."/>
        </authorList>
    </citation>
    <scope>NUCLEOTIDE SEQUENCE [LARGE SCALE GENOMIC DNA]</scope>
    <source>
        <tissue evidence="6">Rhizome</tissue>
    </source>
</reference>
<protein>
    <recommendedName>
        <fullName evidence="8">CLAVATA3/ESR (CLE)-related protein 9</fullName>
    </recommendedName>
</protein>
<feature type="region of interest" description="Disordered" evidence="4">
    <location>
        <begin position="26"/>
        <end position="83"/>
    </location>
</feature>
<evidence type="ECO:0000256" key="3">
    <source>
        <dbReference type="ARBA" id="ARBA00022782"/>
    </source>
</evidence>
<sequence length="83" mass="9367">MRTSSLPLPRLWAIAFLIALSLSQASSNDHRREPEPHSWCLLQPPPGEQLQPSPPLPTDREEIDLRYGVEKRLVPTGPNPLHN</sequence>
<dbReference type="EMBL" id="JACMSC010000001">
    <property type="protein sequence ID" value="KAG6538478.1"/>
    <property type="molecule type" value="Genomic_DNA"/>
</dbReference>
<dbReference type="PANTHER" id="PTHR34359">
    <property type="entry name" value="CLAVATA3/ESR (CLE)-RELATED PROTEIN 10"/>
    <property type="match status" value="1"/>
</dbReference>
<feature type="chain" id="PRO_5035325342" description="CLAVATA3/ESR (CLE)-related protein 9" evidence="5">
    <location>
        <begin position="28"/>
        <end position="83"/>
    </location>
</feature>
<evidence type="ECO:0000256" key="1">
    <source>
        <dbReference type="ARBA" id="ARBA00005416"/>
    </source>
</evidence>
<feature type="compositionally biased region" description="Basic and acidic residues" evidence="4">
    <location>
        <begin position="58"/>
        <end position="73"/>
    </location>
</feature>
<dbReference type="PANTHER" id="PTHR34359:SF5">
    <property type="entry name" value="CLAVATA3_ESR (CLE)-RELATED PROTEIN 9"/>
    <property type="match status" value="1"/>
</dbReference>
<keyword evidence="7" id="KW-1185">Reference proteome</keyword>
<keyword evidence="2" id="KW-0217">Developmental protein</keyword>
<organism evidence="6 7">
    <name type="scientific">Zingiber officinale</name>
    <name type="common">Ginger</name>
    <name type="synonym">Amomum zingiber</name>
    <dbReference type="NCBI Taxonomy" id="94328"/>
    <lineage>
        <taxon>Eukaryota</taxon>
        <taxon>Viridiplantae</taxon>
        <taxon>Streptophyta</taxon>
        <taxon>Embryophyta</taxon>
        <taxon>Tracheophyta</taxon>
        <taxon>Spermatophyta</taxon>
        <taxon>Magnoliopsida</taxon>
        <taxon>Liliopsida</taxon>
        <taxon>Zingiberales</taxon>
        <taxon>Zingiberaceae</taxon>
        <taxon>Zingiber</taxon>
    </lineage>
</organism>
<gene>
    <name evidence="6" type="ORF">ZIOFF_003601</name>
</gene>
<evidence type="ECO:0000256" key="4">
    <source>
        <dbReference type="SAM" id="MobiDB-lite"/>
    </source>
</evidence>
<dbReference type="AlphaFoldDB" id="A0A8J5ITW4"/>
<keyword evidence="3" id="KW-0221">Differentiation</keyword>
<evidence type="ECO:0000256" key="5">
    <source>
        <dbReference type="SAM" id="SignalP"/>
    </source>
</evidence>
<evidence type="ECO:0000313" key="7">
    <source>
        <dbReference type="Proteomes" id="UP000734854"/>
    </source>
</evidence>
<keyword evidence="5" id="KW-0732">Signal</keyword>
<name>A0A8J5ITW4_ZINOF</name>
<dbReference type="InterPro" id="IPR039618">
    <property type="entry name" value="CLE9-13"/>
</dbReference>
<comment type="caution">
    <text evidence="6">The sequence shown here is derived from an EMBL/GenBank/DDBJ whole genome shotgun (WGS) entry which is preliminary data.</text>
</comment>
<evidence type="ECO:0008006" key="8">
    <source>
        <dbReference type="Google" id="ProtNLM"/>
    </source>
</evidence>
<dbReference type="Proteomes" id="UP000734854">
    <property type="component" value="Unassembled WGS sequence"/>
</dbReference>
<dbReference type="GO" id="GO:0030154">
    <property type="term" value="P:cell differentiation"/>
    <property type="evidence" value="ECO:0007669"/>
    <property type="project" value="UniProtKB-KW"/>
</dbReference>
<feature type="signal peptide" evidence="5">
    <location>
        <begin position="1"/>
        <end position="27"/>
    </location>
</feature>
<evidence type="ECO:0000313" key="6">
    <source>
        <dbReference type="EMBL" id="KAG6538478.1"/>
    </source>
</evidence>
<accession>A0A8J5ITW4</accession>
<proteinExistence type="inferred from homology"/>
<comment type="similarity">
    <text evidence="1">Belongs to the CLV3/ESR signal peptide family.</text>
</comment>
<evidence type="ECO:0000256" key="2">
    <source>
        <dbReference type="ARBA" id="ARBA00022473"/>
    </source>
</evidence>
<feature type="compositionally biased region" description="Pro residues" evidence="4">
    <location>
        <begin position="43"/>
        <end position="57"/>
    </location>
</feature>